<organism evidence="1 2">
    <name type="scientific">Arctium lappa</name>
    <name type="common">Greater burdock</name>
    <name type="synonym">Lappa major</name>
    <dbReference type="NCBI Taxonomy" id="4217"/>
    <lineage>
        <taxon>Eukaryota</taxon>
        <taxon>Viridiplantae</taxon>
        <taxon>Streptophyta</taxon>
        <taxon>Embryophyta</taxon>
        <taxon>Tracheophyta</taxon>
        <taxon>Spermatophyta</taxon>
        <taxon>Magnoliopsida</taxon>
        <taxon>eudicotyledons</taxon>
        <taxon>Gunneridae</taxon>
        <taxon>Pentapetalae</taxon>
        <taxon>asterids</taxon>
        <taxon>campanulids</taxon>
        <taxon>Asterales</taxon>
        <taxon>Asteraceae</taxon>
        <taxon>Carduoideae</taxon>
        <taxon>Cardueae</taxon>
        <taxon>Arctiinae</taxon>
        <taxon>Arctium</taxon>
    </lineage>
</organism>
<name>A0ACB9AXL3_ARCLA</name>
<reference evidence="2" key="1">
    <citation type="journal article" date="2022" name="Mol. Ecol. Resour.">
        <title>The genomes of chicory, endive, great burdock and yacon provide insights into Asteraceae palaeo-polyploidization history and plant inulin production.</title>
        <authorList>
            <person name="Fan W."/>
            <person name="Wang S."/>
            <person name="Wang H."/>
            <person name="Wang A."/>
            <person name="Jiang F."/>
            <person name="Liu H."/>
            <person name="Zhao H."/>
            <person name="Xu D."/>
            <person name="Zhang Y."/>
        </authorList>
    </citation>
    <scope>NUCLEOTIDE SEQUENCE [LARGE SCALE GENOMIC DNA]</scope>
    <source>
        <strain evidence="2">cv. Niubang</strain>
    </source>
</reference>
<dbReference type="Proteomes" id="UP001055879">
    <property type="component" value="Linkage Group LG07"/>
</dbReference>
<gene>
    <name evidence="1" type="ORF">L6452_21639</name>
</gene>
<evidence type="ECO:0000313" key="1">
    <source>
        <dbReference type="EMBL" id="KAI3714680.1"/>
    </source>
</evidence>
<keyword evidence="2" id="KW-1185">Reference proteome</keyword>
<sequence>MEKTNTYTTHIITIPTNSNTNTPPPIQTIEVPPPATVVSSPPPPPASNSSPELLDLPRSNHDDDDDDDHEKLCSWNSCFPTKLKVLIGCLESSSEDLESEMKKDEIVEVPVRMMQSPNYYSQMNHEERDEQLKSAIDYCKHSTN</sequence>
<comment type="caution">
    <text evidence="1">The sequence shown here is derived from an EMBL/GenBank/DDBJ whole genome shotgun (WGS) entry which is preliminary data.</text>
</comment>
<reference evidence="1 2" key="2">
    <citation type="journal article" date="2022" name="Mol. Ecol. Resour.">
        <title>The genomes of chicory, endive, great burdock and yacon provide insights into Asteraceae paleo-polyploidization history and plant inulin production.</title>
        <authorList>
            <person name="Fan W."/>
            <person name="Wang S."/>
            <person name="Wang H."/>
            <person name="Wang A."/>
            <person name="Jiang F."/>
            <person name="Liu H."/>
            <person name="Zhao H."/>
            <person name="Xu D."/>
            <person name="Zhang Y."/>
        </authorList>
    </citation>
    <scope>NUCLEOTIDE SEQUENCE [LARGE SCALE GENOMIC DNA]</scope>
    <source>
        <strain evidence="2">cv. Niubang</strain>
    </source>
</reference>
<dbReference type="EMBL" id="CM042053">
    <property type="protein sequence ID" value="KAI3714680.1"/>
    <property type="molecule type" value="Genomic_DNA"/>
</dbReference>
<proteinExistence type="predicted"/>
<evidence type="ECO:0000313" key="2">
    <source>
        <dbReference type="Proteomes" id="UP001055879"/>
    </source>
</evidence>
<accession>A0ACB9AXL3</accession>
<protein>
    <submittedName>
        <fullName evidence="1">Uncharacterized protein</fullName>
    </submittedName>
</protein>